<sequence length="112" mass="13529">MMTESKKSFNFWRSYSKELAAQLEISLPIQRKSEELLKNCFDYFKDIEQIEYRKIYNFVKDRTDIDEKHISEADCIVDMYKTYKKEFDPRLENHMVAFSIIAAYVETRGMDE</sequence>
<gene>
    <name evidence="1" type="ORF">DC094_08585</name>
</gene>
<proteinExistence type="predicted"/>
<dbReference type="Proteomes" id="UP000244906">
    <property type="component" value="Unassembled WGS sequence"/>
</dbReference>
<reference evidence="1 2" key="1">
    <citation type="submission" date="2018-04" db="EMBL/GenBank/DDBJ databases">
        <title>Thalassorhabdus spongiae gen. nov., sp. nov., isolated from a marine sponge in South-West Iceland.</title>
        <authorList>
            <person name="Knobloch S."/>
            <person name="Daussin A."/>
            <person name="Johannsson R."/>
            <person name="Marteinsson V.T."/>
        </authorList>
    </citation>
    <scope>NUCLEOTIDE SEQUENCE [LARGE SCALE GENOMIC DNA]</scope>
    <source>
        <strain evidence="1 2">Hp12</strain>
    </source>
</reference>
<evidence type="ECO:0000313" key="1">
    <source>
        <dbReference type="EMBL" id="PVZ70623.1"/>
    </source>
</evidence>
<organism evidence="1 2">
    <name type="scientific">Pelagibaculum spongiae</name>
    <dbReference type="NCBI Taxonomy" id="2080658"/>
    <lineage>
        <taxon>Bacteria</taxon>
        <taxon>Pseudomonadati</taxon>
        <taxon>Pseudomonadota</taxon>
        <taxon>Gammaproteobacteria</taxon>
        <taxon>Oceanospirillales</taxon>
        <taxon>Pelagibaculum</taxon>
    </lineage>
</organism>
<accession>A0A2V1GY97</accession>
<protein>
    <submittedName>
        <fullName evidence="1">Uncharacterized protein</fullName>
    </submittedName>
</protein>
<dbReference type="RefSeq" id="WP_116686693.1">
    <property type="nucleotide sequence ID" value="NZ_CAWNYD010000002.1"/>
</dbReference>
<comment type="caution">
    <text evidence="1">The sequence shown here is derived from an EMBL/GenBank/DDBJ whole genome shotgun (WGS) entry which is preliminary data.</text>
</comment>
<keyword evidence="2" id="KW-1185">Reference proteome</keyword>
<dbReference type="EMBL" id="QDDL01000002">
    <property type="protein sequence ID" value="PVZ70623.1"/>
    <property type="molecule type" value="Genomic_DNA"/>
</dbReference>
<evidence type="ECO:0000313" key="2">
    <source>
        <dbReference type="Proteomes" id="UP000244906"/>
    </source>
</evidence>
<dbReference type="AlphaFoldDB" id="A0A2V1GY97"/>
<dbReference type="OrthoDB" id="982578at2"/>
<name>A0A2V1GY97_9GAMM</name>